<feature type="region of interest" description="Disordered" evidence="1">
    <location>
        <begin position="543"/>
        <end position="567"/>
    </location>
</feature>
<dbReference type="EMBL" id="CP003050">
    <property type="protein sequence ID" value="AGB15516.1"/>
    <property type="molecule type" value="Genomic_DNA"/>
</dbReference>
<dbReference type="HOGENOM" id="CLU_480315_0_0_2"/>
<dbReference type="AlphaFoldDB" id="L0IB96"/>
<dbReference type="Proteomes" id="UP000010846">
    <property type="component" value="Chromosome"/>
</dbReference>
<dbReference type="GeneID" id="14375146"/>
<feature type="region of interest" description="Disordered" evidence="1">
    <location>
        <begin position="253"/>
        <end position="323"/>
    </location>
</feature>
<feature type="transmembrane region" description="Helical" evidence="2">
    <location>
        <begin position="139"/>
        <end position="156"/>
    </location>
</feature>
<keyword evidence="2" id="KW-1133">Transmembrane helix</keyword>
<evidence type="ECO:0000313" key="3">
    <source>
        <dbReference type="EMBL" id="AGB15516.1"/>
    </source>
</evidence>
<feature type="compositionally biased region" description="Acidic residues" evidence="1">
    <location>
        <begin position="271"/>
        <end position="281"/>
    </location>
</feature>
<evidence type="ECO:0000313" key="4">
    <source>
        <dbReference type="Proteomes" id="UP000010846"/>
    </source>
</evidence>
<evidence type="ECO:0000256" key="2">
    <source>
        <dbReference type="SAM" id="Phobius"/>
    </source>
</evidence>
<reference evidence="3" key="1">
    <citation type="submission" date="2011-09" db="EMBL/GenBank/DDBJ databases">
        <title>Complete sequence of Halovivax ruber XH-70.</title>
        <authorList>
            <consortium name="US DOE Joint Genome Institute"/>
            <person name="Lucas S."/>
            <person name="Han J."/>
            <person name="Lapidus A."/>
            <person name="Cheng J.-F."/>
            <person name="Goodwin L."/>
            <person name="Pitluck S."/>
            <person name="Peters L."/>
            <person name="Mikhailova N."/>
            <person name="Davenport K."/>
            <person name="Detter J.C."/>
            <person name="Han C."/>
            <person name="Tapia R."/>
            <person name="Land M."/>
            <person name="Hauser L."/>
            <person name="Kyrpides N."/>
            <person name="Ivanova N."/>
            <person name="Pagani I."/>
            <person name="Sproer C."/>
            <person name="Anderson I."/>
            <person name="Woyke T."/>
        </authorList>
    </citation>
    <scope>NUCLEOTIDE SEQUENCE</scope>
    <source>
        <strain evidence="3">XH-70</strain>
    </source>
</reference>
<dbReference type="RefSeq" id="WP_015300183.1">
    <property type="nucleotide sequence ID" value="NC_019964.1"/>
</dbReference>
<organism evidence="3 4">
    <name type="scientific">Halovivax ruber (strain DSM 18193 / JCM 13892 / XH-70)</name>
    <dbReference type="NCBI Taxonomy" id="797302"/>
    <lineage>
        <taxon>Archaea</taxon>
        <taxon>Methanobacteriati</taxon>
        <taxon>Methanobacteriota</taxon>
        <taxon>Stenosarchaea group</taxon>
        <taxon>Halobacteria</taxon>
        <taxon>Halobacteriales</taxon>
        <taxon>Natrialbaceae</taxon>
        <taxon>Halovivax</taxon>
    </lineage>
</organism>
<feature type="region of interest" description="Disordered" evidence="1">
    <location>
        <begin position="1"/>
        <end position="30"/>
    </location>
</feature>
<feature type="transmembrane region" description="Helical" evidence="2">
    <location>
        <begin position="106"/>
        <end position="124"/>
    </location>
</feature>
<dbReference type="eggNOG" id="arCOG02920">
    <property type="taxonomic scope" value="Archaea"/>
</dbReference>
<feature type="transmembrane region" description="Helical" evidence="2">
    <location>
        <begin position="66"/>
        <end position="86"/>
    </location>
</feature>
<keyword evidence="2" id="KW-0812">Transmembrane</keyword>
<protein>
    <submittedName>
        <fullName evidence="3">Uncharacterized protein</fullName>
    </submittedName>
</protein>
<sequence length="567" mass="59228">MTRERPADADDADLSGEPSPPLAGTDSRPAPDLNSVWRPLFSGLLVAGLYVGLAARLGTTLAPETIGGWLTLGGTLVALAVGCTLLYDRSGRRSAPQPMRLRIREIVGLGVLVAGTTVGSQWALRPLAGPDAGGADPTVAVVAAVIGAIVLLASIVDRPGIGWSTVTTREREAYLVSSDAYRIWLENQRKWFHDGSHAAERGSAAIDEAMAFLTRADDRIRAGDERGFLLYYANARRNMADIYDCLDRVAVTGEGGPKRAGSAETGSPGGDETEATADDQATDAASDETAVAPDSSAASGTETTDGIDSPHLGETAGDQVSPDDSELVGFVRLLELEAQSLPRGTQANVESLLDVTTPGPPRPSLRNVRRAFIQLQNEELASIERETSIEQQLTLWNGFVAGLTLVLGIVIAVGLGPFQQPGGTEPASALVVVTVAVSGMLGAAVSSLQNWRSVSERTESEASGGVSQLLPPETILVQLAVSRLLIGAVAALTFYVALLGGLVVPAGMAEADYPLVLLLAFGAGFLERLFPSTLSEVLRQEAVTESKTEEASRIGTDRAGAGSPSDR</sequence>
<dbReference type="KEGG" id="hru:Halru_0892"/>
<feature type="transmembrane region" description="Helical" evidence="2">
    <location>
        <begin position="395"/>
        <end position="415"/>
    </location>
</feature>
<name>L0IB96_HALRX</name>
<feature type="transmembrane region" description="Helical" evidence="2">
    <location>
        <begin position="484"/>
        <end position="507"/>
    </location>
</feature>
<gene>
    <name evidence="3" type="ordered locus">Halru_0892</name>
</gene>
<feature type="compositionally biased region" description="Polar residues" evidence="1">
    <location>
        <begin position="296"/>
        <end position="306"/>
    </location>
</feature>
<keyword evidence="2" id="KW-0472">Membrane</keyword>
<dbReference type="STRING" id="797302.Halru_0892"/>
<feature type="compositionally biased region" description="Basic and acidic residues" evidence="1">
    <location>
        <begin position="543"/>
        <end position="556"/>
    </location>
</feature>
<proteinExistence type="predicted"/>
<accession>L0IB96</accession>
<feature type="transmembrane region" description="Helical" evidence="2">
    <location>
        <begin position="427"/>
        <end position="448"/>
    </location>
</feature>
<evidence type="ECO:0000256" key="1">
    <source>
        <dbReference type="SAM" id="MobiDB-lite"/>
    </source>
</evidence>
<dbReference type="eggNOG" id="arCOG04650">
    <property type="taxonomic scope" value="Archaea"/>
</dbReference>
<keyword evidence="4" id="KW-1185">Reference proteome</keyword>
<feature type="transmembrane region" description="Helical" evidence="2">
    <location>
        <begin position="36"/>
        <end position="54"/>
    </location>
</feature>